<dbReference type="AlphaFoldDB" id="M4D4P8"/>
<name>M4D4P8_BRACM</name>
<evidence type="ECO:0000313" key="1">
    <source>
        <dbReference type="EnsemblPlants" id="Bra011452.1-P"/>
    </source>
</evidence>
<protein>
    <submittedName>
        <fullName evidence="1">Uncharacterized protein</fullName>
    </submittedName>
</protein>
<dbReference type="STRING" id="51351.M4D4P8"/>
<dbReference type="Pfam" id="PF13370">
    <property type="entry name" value="Fer4_13"/>
    <property type="match status" value="1"/>
</dbReference>
<reference evidence="1 2" key="2">
    <citation type="journal article" date="2018" name="Hortic Res">
        <title>Improved Brassica rapa reference genome by single-molecule sequencing and chromosome conformation capture technologies.</title>
        <authorList>
            <person name="Zhang L."/>
            <person name="Cai X."/>
            <person name="Wu J."/>
            <person name="Liu M."/>
            <person name="Grob S."/>
            <person name="Cheng F."/>
            <person name="Liang J."/>
            <person name="Cai C."/>
            <person name="Liu Z."/>
            <person name="Liu B."/>
            <person name="Wang F."/>
            <person name="Li S."/>
            <person name="Liu F."/>
            <person name="Li X."/>
            <person name="Cheng L."/>
            <person name="Yang W."/>
            <person name="Li M.H."/>
            <person name="Grossniklaus U."/>
            <person name="Zheng H."/>
            <person name="Wang X."/>
        </authorList>
    </citation>
    <scope>NUCLEOTIDE SEQUENCE [LARGE SCALE GENOMIC DNA]</scope>
    <source>
        <strain evidence="1 2">cv. Chiifu-401-42</strain>
    </source>
</reference>
<keyword evidence="2" id="KW-1185">Reference proteome</keyword>
<evidence type="ECO:0000313" key="2">
    <source>
        <dbReference type="Proteomes" id="UP000011750"/>
    </source>
</evidence>
<dbReference type="EnsemblPlants" id="Bra011452.1">
    <property type="protein sequence ID" value="Bra011452.1-P"/>
    <property type="gene ID" value="Bra011452"/>
</dbReference>
<sequence>MACASSSVISSFSYQFGSKEQIFSSKVSSLVSTGRRAFGSIRAAQVSSYGNSRRRTQNVEGDIYVDSTCIDCDTCRWMVPVRFNSSKLVESSGLVGPLVVL</sequence>
<dbReference type="HOGENOM" id="CLU_2295638_0_0_1"/>
<reference evidence="1 2" key="1">
    <citation type="journal article" date="2011" name="Nat. Genet.">
        <title>The genome of the mesopolyploid crop species Brassica rapa.</title>
        <authorList>
            <consortium name="Brassica rapa Genome Sequencing Project Consortium"/>
            <person name="Wang X."/>
            <person name="Wang H."/>
            <person name="Wang J."/>
            <person name="Sun R."/>
            <person name="Wu J."/>
            <person name="Liu S."/>
            <person name="Bai Y."/>
            <person name="Mun J.H."/>
            <person name="Bancroft I."/>
            <person name="Cheng F."/>
            <person name="Huang S."/>
            <person name="Li X."/>
            <person name="Hua W."/>
            <person name="Wang J."/>
            <person name="Wang X."/>
            <person name="Freeling M."/>
            <person name="Pires J.C."/>
            <person name="Paterson A.H."/>
            <person name="Chalhoub B."/>
            <person name="Wang B."/>
            <person name="Hayward A."/>
            <person name="Sharpe A.G."/>
            <person name="Park B.S."/>
            <person name="Weisshaar B."/>
            <person name="Liu B."/>
            <person name="Li B."/>
            <person name="Liu B."/>
            <person name="Tong C."/>
            <person name="Song C."/>
            <person name="Duran C."/>
            <person name="Peng C."/>
            <person name="Geng C."/>
            <person name="Koh C."/>
            <person name="Lin C."/>
            <person name="Edwards D."/>
            <person name="Mu D."/>
            <person name="Shen D."/>
            <person name="Soumpourou E."/>
            <person name="Li F."/>
            <person name="Fraser F."/>
            <person name="Conant G."/>
            <person name="Lassalle G."/>
            <person name="King G.J."/>
            <person name="Bonnema G."/>
            <person name="Tang H."/>
            <person name="Wang H."/>
            <person name="Belcram H."/>
            <person name="Zhou H."/>
            <person name="Hirakawa H."/>
            <person name="Abe H."/>
            <person name="Guo H."/>
            <person name="Wang H."/>
            <person name="Jin H."/>
            <person name="Parkin I.A."/>
            <person name="Batley J."/>
            <person name="Kim J.S."/>
            <person name="Just J."/>
            <person name="Li J."/>
            <person name="Xu J."/>
            <person name="Deng J."/>
            <person name="Kim J.A."/>
            <person name="Li J."/>
            <person name="Yu J."/>
            <person name="Meng J."/>
            <person name="Wang J."/>
            <person name="Min J."/>
            <person name="Poulain J."/>
            <person name="Wang J."/>
            <person name="Hatakeyama K."/>
            <person name="Wu K."/>
            <person name="Wang L."/>
            <person name="Fang L."/>
            <person name="Trick M."/>
            <person name="Links M.G."/>
            <person name="Zhao M."/>
            <person name="Jin M."/>
            <person name="Ramchiary N."/>
            <person name="Drou N."/>
            <person name="Berkman P.J."/>
            <person name="Cai Q."/>
            <person name="Huang Q."/>
            <person name="Li R."/>
            <person name="Tabata S."/>
            <person name="Cheng S."/>
            <person name="Zhang S."/>
            <person name="Zhang S."/>
            <person name="Huang S."/>
            <person name="Sato S."/>
            <person name="Sun S."/>
            <person name="Kwon S.J."/>
            <person name="Choi S.R."/>
            <person name="Lee T.H."/>
            <person name="Fan W."/>
            <person name="Zhao X."/>
            <person name="Tan X."/>
            <person name="Xu X."/>
            <person name="Wang Y."/>
            <person name="Qiu Y."/>
            <person name="Yin Y."/>
            <person name="Li Y."/>
            <person name="Du Y."/>
            <person name="Liao Y."/>
            <person name="Lim Y."/>
            <person name="Narusaka Y."/>
            <person name="Wang Y."/>
            <person name="Wang Z."/>
            <person name="Li Z."/>
            <person name="Wang Z."/>
            <person name="Xiong Z."/>
            <person name="Zhang Z."/>
        </authorList>
    </citation>
    <scope>NUCLEOTIDE SEQUENCE [LARGE SCALE GENOMIC DNA]</scope>
    <source>
        <strain evidence="1 2">cv. Chiifu-401-42</strain>
    </source>
</reference>
<dbReference type="PANTHER" id="PTHR42773">
    <property type="entry name" value="METALLO-BETA-LACTAMASE-RELATED"/>
    <property type="match status" value="1"/>
</dbReference>
<dbReference type="Proteomes" id="UP000011750">
    <property type="component" value="Chromosome A01"/>
</dbReference>
<dbReference type="InParanoid" id="M4D4P8"/>
<proteinExistence type="predicted"/>
<reference evidence="1" key="3">
    <citation type="submission" date="2023-03" db="UniProtKB">
        <authorList>
            <consortium name="EnsemblPlants"/>
        </authorList>
    </citation>
    <scope>IDENTIFICATION</scope>
    <source>
        <strain evidence="1">cv. Chiifu-401-42</strain>
    </source>
</reference>
<organism evidence="1 2">
    <name type="scientific">Brassica campestris</name>
    <name type="common">Field mustard</name>
    <dbReference type="NCBI Taxonomy" id="3711"/>
    <lineage>
        <taxon>Eukaryota</taxon>
        <taxon>Viridiplantae</taxon>
        <taxon>Streptophyta</taxon>
        <taxon>Embryophyta</taxon>
        <taxon>Tracheophyta</taxon>
        <taxon>Spermatophyta</taxon>
        <taxon>Magnoliopsida</taxon>
        <taxon>eudicotyledons</taxon>
        <taxon>Gunneridae</taxon>
        <taxon>Pentapetalae</taxon>
        <taxon>rosids</taxon>
        <taxon>malvids</taxon>
        <taxon>Brassicales</taxon>
        <taxon>Brassicaceae</taxon>
        <taxon>Brassiceae</taxon>
        <taxon>Brassica</taxon>
    </lineage>
</organism>
<accession>M4D4P8</accession>
<dbReference type="Gramene" id="Bra011452.1">
    <property type="protein sequence ID" value="Bra011452.1-P"/>
    <property type="gene ID" value="Bra011452"/>
</dbReference>
<dbReference type="PANTHER" id="PTHR42773:SF1">
    <property type="entry name" value="METALLO-BETA-LACTAMASE FAMILY PROTEIN"/>
    <property type="match status" value="1"/>
</dbReference>